<name>A0A3R7KGS5_TRYRA</name>
<dbReference type="GeneID" id="40328019"/>
<reference evidence="1 2" key="1">
    <citation type="journal article" date="2018" name="BMC Genomics">
        <title>Genomic comparison of Trypanosoma conorhini and Trypanosoma rangeli to Trypanosoma cruzi strains of high and low virulence.</title>
        <authorList>
            <person name="Bradwell K.R."/>
            <person name="Koparde V.N."/>
            <person name="Matveyev A.V."/>
            <person name="Serrano M.G."/>
            <person name="Alves J.M."/>
            <person name="Parikh H."/>
            <person name="Huang B."/>
            <person name="Lee V."/>
            <person name="Espinosa-Alvarez O."/>
            <person name="Ortiz P.A."/>
            <person name="Costa-Martins A.G."/>
            <person name="Teixeira M.M."/>
            <person name="Buck G.A."/>
        </authorList>
    </citation>
    <scope>NUCLEOTIDE SEQUENCE [LARGE SCALE GENOMIC DNA]</scope>
    <source>
        <strain evidence="1 2">AM80</strain>
    </source>
</reference>
<gene>
    <name evidence="1" type="ORF">TraAM80_04086</name>
</gene>
<dbReference type="Proteomes" id="UP000283634">
    <property type="component" value="Unassembled WGS sequence"/>
</dbReference>
<protein>
    <submittedName>
        <fullName evidence="1">Putative nucleolar protein</fullName>
    </submittedName>
</protein>
<sequence>MDRREMCQALQRGVAVRTRWTPMAQPFKARLAVMLGAAAETLTTAGTCESTGLFFLQNYSSMVAVELLMRQLRSFDFQDKQSLSLLDACAVPGGKISLLLSLLQEEAQVTDFFP</sequence>
<dbReference type="RefSeq" id="XP_029239123.1">
    <property type="nucleotide sequence ID" value="XM_029381030.1"/>
</dbReference>
<keyword evidence="2" id="KW-1185">Reference proteome</keyword>
<organism evidence="1 2">
    <name type="scientific">Trypanosoma rangeli</name>
    <dbReference type="NCBI Taxonomy" id="5698"/>
    <lineage>
        <taxon>Eukaryota</taxon>
        <taxon>Discoba</taxon>
        <taxon>Euglenozoa</taxon>
        <taxon>Kinetoplastea</taxon>
        <taxon>Metakinetoplastina</taxon>
        <taxon>Trypanosomatida</taxon>
        <taxon>Trypanosomatidae</taxon>
        <taxon>Trypanosoma</taxon>
        <taxon>Herpetosoma</taxon>
    </lineage>
</organism>
<dbReference type="EMBL" id="MKGL01000115">
    <property type="protein sequence ID" value="RNF06195.1"/>
    <property type="molecule type" value="Genomic_DNA"/>
</dbReference>
<comment type="caution">
    <text evidence="1">The sequence shown here is derived from an EMBL/GenBank/DDBJ whole genome shotgun (WGS) entry which is preliminary data.</text>
</comment>
<dbReference type="OrthoDB" id="260824at2759"/>
<evidence type="ECO:0000313" key="1">
    <source>
        <dbReference type="EMBL" id="RNF06195.1"/>
    </source>
</evidence>
<proteinExistence type="predicted"/>
<dbReference type="Gene3D" id="3.40.50.150">
    <property type="entry name" value="Vaccinia Virus protein VP39"/>
    <property type="match status" value="1"/>
</dbReference>
<dbReference type="AlphaFoldDB" id="A0A3R7KGS5"/>
<dbReference type="InterPro" id="IPR029063">
    <property type="entry name" value="SAM-dependent_MTases_sf"/>
</dbReference>
<evidence type="ECO:0000313" key="2">
    <source>
        <dbReference type="Proteomes" id="UP000283634"/>
    </source>
</evidence>
<accession>A0A3R7KGS5</accession>